<comment type="similarity">
    <text evidence="2">Belongs to the major facilitator superfamily.</text>
</comment>
<dbReference type="InterPro" id="IPR020846">
    <property type="entry name" value="MFS_dom"/>
</dbReference>
<name>A0A9P4QPN0_9PLEO</name>
<feature type="transmembrane region" description="Helical" evidence="6">
    <location>
        <begin position="142"/>
        <end position="161"/>
    </location>
</feature>
<dbReference type="OrthoDB" id="5403280at2759"/>
<evidence type="ECO:0000256" key="3">
    <source>
        <dbReference type="ARBA" id="ARBA00022692"/>
    </source>
</evidence>
<evidence type="ECO:0000256" key="4">
    <source>
        <dbReference type="ARBA" id="ARBA00022989"/>
    </source>
</evidence>
<dbReference type="InterPro" id="IPR011701">
    <property type="entry name" value="MFS"/>
</dbReference>
<feature type="domain" description="Major facilitator superfamily (MFS) profile" evidence="7">
    <location>
        <begin position="15"/>
        <end position="448"/>
    </location>
</feature>
<reference evidence="8" key="1">
    <citation type="journal article" date="2020" name="Stud. Mycol.">
        <title>101 Dothideomycetes genomes: a test case for predicting lifestyles and emergence of pathogens.</title>
        <authorList>
            <person name="Haridas S."/>
            <person name="Albert R."/>
            <person name="Binder M."/>
            <person name="Bloem J."/>
            <person name="Labutti K."/>
            <person name="Salamov A."/>
            <person name="Andreopoulos B."/>
            <person name="Baker S."/>
            <person name="Barry K."/>
            <person name="Bills G."/>
            <person name="Bluhm B."/>
            <person name="Cannon C."/>
            <person name="Castanera R."/>
            <person name="Culley D."/>
            <person name="Daum C."/>
            <person name="Ezra D."/>
            <person name="Gonzalez J."/>
            <person name="Henrissat B."/>
            <person name="Kuo A."/>
            <person name="Liang C."/>
            <person name="Lipzen A."/>
            <person name="Lutzoni F."/>
            <person name="Magnuson J."/>
            <person name="Mondo S."/>
            <person name="Nolan M."/>
            <person name="Ohm R."/>
            <person name="Pangilinan J."/>
            <person name="Park H.-J."/>
            <person name="Ramirez L."/>
            <person name="Alfaro M."/>
            <person name="Sun H."/>
            <person name="Tritt A."/>
            <person name="Yoshinaga Y."/>
            <person name="Zwiers L.-H."/>
            <person name="Turgeon B."/>
            <person name="Goodwin S."/>
            <person name="Spatafora J."/>
            <person name="Crous P."/>
            <person name="Grigoriev I."/>
        </authorList>
    </citation>
    <scope>NUCLEOTIDE SEQUENCE</scope>
    <source>
        <strain evidence="8">CBS 125425</strain>
    </source>
</reference>
<sequence length="465" mass="51683">MDNPFNWSRIKKWRVTLLACFMTFVVQLNGTAMTSAAMQLNASFRVSDEHFPHSYWPVLSWNLGGATAPMLALPLMENFGVRWSYLLIYALLILFHLPQALAPNFAVLIAARVVTGGCSGVLANITSAIVSDIWRDGRNKSFAISLWIWGLLAGLSIGPIFGSVILRCASWRWIFHAQMIMYGSLTPLLLLSLDEVRPDVILTRRARRIRKETRRLIFSASEKSRTSLSNILKETLVRPSKMLITEPVVLSFGLWSAFCVGTAFMFTQSIAQVYTELYKWTFFGTGIVQVAVVAGELVGLLVSIYQDELYFASAPKNTERPGKPIPEARLYLSIPGSFFGLTAGLFWYAWTSYAELHWILPTIGLGFVGFGMFTVTSAVTGYILDSYAKYAASAIAGVAFLENTFAAFLPLATHSMYSKLGFNWASSILGFAALVLSFIPLVLQSYGRKIRESSEFIKEAGYEEA</sequence>
<evidence type="ECO:0000256" key="2">
    <source>
        <dbReference type="ARBA" id="ARBA00008335"/>
    </source>
</evidence>
<gene>
    <name evidence="8" type="ORF">EJ04DRAFT_538321</name>
</gene>
<evidence type="ECO:0000313" key="8">
    <source>
        <dbReference type="EMBL" id="KAF2728606.1"/>
    </source>
</evidence>
<dbReference type="Proteomes" id="UP000799444">
    <property type="component" value="Unassembled WGS sequence"/>
</dbReference>
<feature type="transmembrane region" description="Helical" evidence="6">
    <location>
        <begin position="107"/>
        <end position="130"/>
    </location>
</feature>
<accession>A0A9P4QPN0</accession>
<comment type="caution">
    <text evidence="8">The sequence shown here is derived from an EMBL/GenBank/DDBJ whole genome shotgun (WGS) entry which is preliminary data.</text>
</comment>
<feature type="transmembrane region" description="Helical" evidence="6">
    <location>
        <begin position="330"/>
        <end position="350"/>
    </location>
</feature>
<feature type="transmembrane region" description="Helical" evidence="6">
    <location>
        <begin position="391"/>
        <end position="412"/>
    </location>
</feature>
<dbReference type="Gene3D" id="1.20.1250.20">
    <property type="entry name" value="MFS general substrate transporter like domains"/>
    <property type="match status" value="1"/>
</dbReference>
<comment type="subcellular location">
    <subcellularLocation>
        <location evidence="1">Membrane</location>
        <topology evidence="1">Multi-pass membrane protein</topology>
    </subcellularLocation>
</comment>
<dbReference type="InterPro" id="IPR036259">
    <property type="entry name" value="MFS_trans_sf"/>
</dbReference>
<evidence type="ECO:0000256" key="6">
    <source>
        <dbReference type="SAM" id="Phobius"/>
    </source>
</evidence>
<evidence type="ECO:0000256" key="1">
    <source>
        <dbReference type="ARBA" id="ARBA00004141"/>
    </source>
</evidence>
<evidence type="ECO:0000313" key="9">
    <source>
        <dbReference type="Proteomes" id="UP000799444"/>
    </source>
</evidence>
<evidence type="ECO:0000259" key="7">
    <source>
        <dbReference type="PROSITE" id="PS50850"/>
    </source>
</evidence>
<dbReference type="EMBL" id="ML996273">
    <property type="protein sequence ID" value="KAF2728606.1"/>
    <property type="molecule type" value="Genomic_DNA"/>
</dbReference>
<feature type="transmembrane region" description="Helical" evidence="6">
    <location>
        <begin position="424"/>
        <end position="443"/>
    </location>
</feature>
<organism evidence="8 9">
    <name type="scientific">Polyplosphaeria fusca</name>
    <dbReference type="NCBI Taxonomy" id="682080"/>
    <lineage>
        <taxon>Eukaryota</taxon>
        <taxon>Fungi</taxon>
        <taxon>Dikarya</taxon>
        <taxon>Ascomycota</taxon>
        <taxon>Pezizomycotina</taxon>
        <taxon>Dothideomycetes</taxon>
        <taxon>Pleosporomycetidae</taxon>
        <taxon>Pleosporales</taxon>
        <taxon>Tetraplosphaeriaceae</taxon>
        <taxon>Polyplosphaeria</taxon>
    </lineage>
</organism>
<proteinExistence type="inferred from homology"/>
<keyword evidence="9" id="KW-1185">Reference proteome</keyword>
<feature type="transmembrane region" description="Helical" evidence="6">
    <location>
        <begin position="356"/>
        <end position="384"/>
    </location>
</feature>
<keyword evidence="3 6" id="KW-0812">Transmembrane</keyword>
<dbReference type="AlphaFoldDB" id="A0A9P4QPN0"/>
<dbReference type="GO" id="GO:0005886">
    <property type="term" value="C:plasma membrane"/>
    <property type="evidence" value="ECO:0007669"/>
    <property type="project" value="TreeGrafter"/>
</dbReference>
<feature type="transmembrane region" description="Helical" evidence="6">
    <location>
        <begin position="248"/>
        <end position="270"/>
    </location>
</feature>
<dbReference type="Pfam" id="PF07690">
    <property type="entry name" value="MFS_1"/>
    <property type="match status" value="1"/>
</dbReference>
<dbReference type="FunFam" id="1.20.1250.20:FF:000082">
    <property type="entry name" value="MFS multidrug transporter, putative"/>
    <property type="match status" value="1"/>
</dbReference>
<feature type="transmembrane region" description="Helical" evidence="6">
    <location>
        <begin position="83"/>
        <end position="101"/>
    </location>
</feature>
<feature type="transmembrane region" description="Helical" evidence="6">
    <location>
        <begin position="282"/>
        <end position="305"/>
    </location>
</feature>
<dbReference type="PANTHER" id="PTHR23502">
    <property type="entry name" value="MAJOR FACILITATOR SUPERFAMILY"/>
    <property type="match status" value="1"/>
</dbReference>
<dbReference type="PANTHER" id="PTHR23502:SF52">
    <property type="entry name" value="MULTIDRUG TRANSPORTER, PUTATIVE (AFU_ORTHOLOGUE AFUA_2G17730)-RELATED"/>
    <property type="match status" value="1"/>
</dbReference>
<protein>
    <submittedName>
        <fullName evidence="8">Multidrug transporter</fullName>
    </submittedName>
</protein>
<keyword evidence="4 6" id="KW-1133">Transmembrane helix</keyword>
<dbReference type="SUPFAM" id="SSF103473">
    <property type="entry name" value="MFS general substrate transporter"/>
    <property type="match status" value="1"/>
</dbReference>
<dbReference type="PROSITE" id="PS50850">
    <property type="entry name" value="MFS"/>
    <property type="match status" value="1"/>
</dbReference>
<evidence type="ECO:0000256" key="5">
    <source>
        <dbReference type="ARBA" id="ARBA00023136"/>
    </source>
</evidence>
<dbReference type="GO" id="GO:0022857">
    <property type="term" value="F:transmembrane transporter activity"/>
    <property type="evidence" value="ECO:0007669"/>
    <property type="project" value="InterPro"/>
</dbReference>
<keyword evidence="5 6" id="KW-0472">Membrane</keyword>